<comment type="subunit">
    <text evidence="4">Homodimer.</text>
</comment>
<proteinExistence type="inferred from homology"/>
<evidence type="ECO:0000256" key="2">
    <source>
        <dbReference type="ARBA" id="ARBA00004496"/>
    </source>
</evidence>
<dbReference type="SUPFAM" id="SSF46785">
    <property type="entry name" value="Winged helix' DNA-binding domain"/>
    <property type="match status" value="1"/>
</dbReference>
<evidence type="ECO:0000256" key="9">
    <source>
        <dbReference type="ARBA" id="ARBA00022833"/>
    </source>
</evidence>
<dbReference type="InterPro" id="IPR043135">
    <property type="entry name" value="Fur_C"/>
</dbReference>
<evidence type="ECO:0000256" key="3">
    <source>
        <dbReference type="ARBA" id="ARBA00007957"/>
    </source>
</evidence>
<dbReference type="Gene3D" id="3.30.1490.190">
    <property type="match status" value="1"/>
</dbReference>
<keyword evidence="15" id="KW-1185">Reference proteome</keyword>
<keyword evidence="8" id="KW-0479">Metal-binding</keyword>
<keyword evidence="13" id="KW-0804">Transcription</keyword>
<keyword evidence="11" id="KW-0805">Transcription regulation</keyword>
<dbReference type="PANTHER" id="PTHR33202:SF2">
    <property type="entry name" value="FERRIC UPTAKE REGULATION PROTEIN"/>
    <property type="match status" value="1"/>
</dbReference>
<evidence type="ECO:0000256" key="4">
    <source>
        <dbReference type="ARBA" id="ARBA00011738"/>
    </source>
</evidence>
<evidence type="ECO:0000256" key="13">
    <source>
        <dbReference type="ARBA" id="ARBA00023163"/>
    </source>
</evidence>
<keyword evidence="9" id="KW-0862">Zinc</keyword>
<reference evidence="14 15" key="1">
    <citation type="submission" date="2020-07" db="EMBL/GenBank/DDBJ databases">
        <title>Transfer of Campylobacter canadensis to the novel genus Avispirillum gen. nov., that also includes two novel species recovered from migratory waterfowl: Avispirillum anseris sp. nov. and Avispirillum brantae sp. nov.</title>
        <authorList>
            <person name="Miller W.G."/>
            <person name="Chapman M.H."/>
            <person name="Yee E."/>
            <person name="Inglis G.D."/>
        </authorList>
    </citation>
    <scope>NUCLEOTIDE SEQUENCE [LARGE SCALE GENOMIC DNA]</scope>
    <source>
        <strain evidence="14 15">L283</strain>
    </source>
</reference>
<accession>A0ABS7WSA7</accession>
<evidence type="ECO:0000256" key="5">
    <source>
        <dbReference type="ARBA" id="ARBA00020910"/>
    </source>
</evidence>
<evidence type="ECO:0000313" key="15">
    <source>
        <dbReference type="Proteomes" id="UP000786183"/>
    </source>
</evidence>
<organism evidence="14 15">
    <name type="scientific">Campylobacter canadensis</name>
    <dbReference type="NCBI Taxonomy" id="449520"/>
    <lineage>
        <taxon>Bacteria</taxon>
        <taxon>Pseudomonadati</taxon>
        <taxon>Campylobacterota</taxon>
        <taxon>Epsilonproteobacteria</taxon>
        <taxon>Campylobacterales</taxon>
        <taxon>Campylobacteraceae</taxon>
        <taxon>Campylobacter</taxon>
    </lineage>
</organism>
<keyword evidence="12" id="KW-0238">DNA-binding</keyword>
<evidence type="ECO:0000256" key="12">
    <source>
        <dbReference type="ARBA" id="ARBA00023125"/>
    </source>
</evidence>
<dbReference type="CDD" id="cd07153">
    <property type="entry name" value="Fur_like"/>
    <property type="match status" value="1"/>
</dbReference>
<comment type="function">
    <text evidence="1">Acts as a global negative controlling element, employing Fe(2+) as a cofactor to bind the operator of the repressed genes.</text>
</comment>
<protein>
    <recommendedName>
        <fullName evidence="5">Ferric uptake regulation protein</fullName>
    </recommendedName>
</protein>
<evidence type="ECO:0000256" key="1">
    <source>
        <dbReference type="ARBA" id="ARBA00002997"/>
    </source>
</evidence>
<dbReference type="InterPro" id="IPR002481">
    <property type="entry name" value="FUR"/>
</dbReference>
<dbReference type="EMBL" id="JACGBB010000012">
    <property type="protein sequence ID" value="MBZ7987645.1"/>
    <property type="molecule type" value="Genomic_DNA"/>
</dbReference>
<evidence type="ECO:0000313" key="14">
    <source>
        <dbReference type="EMBL" id="MBZ7987645.1"/>
    </source>
</evidence>
<comment type="subcellular location">
    <subcellularLocation>
        <location evidence="2">Cytoplasm</location>
    </subcellularLocation>
</comment>
<comment type="caution">
    <text evidence="14">The sequence shown here is derived from an EMBL/GenBank/DDBJ whole genome shotgun (WGS) entry which is preliminary data.</text>
</comment>
<gene>
    <name evidence="14" type="ORF">AVCANL283_05970</name>
</gene>
<name>A0ABS7WSA7_9BACT</name>
<dbReference type="RefSeq" id="WP_172234034.1">
    <property type="nucleotide sequence ID" value="NZ_CP035946.1"/>
</dbReference>
<evidence type="ECO:0000256" key="7">
    <source>
        <dbReference type="ARBA" id="ARBA00022491"/>
    </source>
</evidence>
<evidence type="ECO:0000256" key="8">
    <source>
        <dbReference type="ARBA" id="ARBA00022723"/>
    </source>
</evidence>
<evidence type="ECO:0000256" key="10">
    <source>
        <dbReference type="ARBA" id="ARBA00023004"/>
    </source>
</evidence>
<dbReference type="Pfam" id="PF01475">
    <property type="entry name" value="FUR"/>
    <property type="match status" value="1"/>
</dbReference>
<evidence type="ECO:0000256" key="11">
    <source>
        <dbReference type="ARBA" id="ARBA00023015"/>
    </source>
</evidence>
<keyword evidence="10" id="KW-0408">Iron</keyword>
<evidence type="ECO:0000256" key="6">
    <source>
        <dbReference type="ARBA" id="ARBA00022490"/>
    </source>
</evidence>
<dbReference type="PANTHER" id="PTHR33202">
    <property type="entry name" value="ZINC UPTAKE REGULATION PROTEIN"/>
    <property type="match status" value="1"/>
</dbReference>
<dbReference type="Proteomes" id="UP000786183">
    <property type="component" value="Unassembled WGS sequence"/>
</dbReference>
<dbReference type="Gene3D" id="1.10.10.10">
    <property type="entry name" value="Winged helix-like DNA-binding domain superfamily/Winged helix DNA-binding domain"/>
    <property type="match status" value="1"/>
</dbReference>
<keyword evidence="7" id="KW-0678">Repressor</keyword>
<dbReference type="InterPro" id="IPR036390">
    <property type="entry name" value="WH_DNA-bd_sf"/>
</dbReference>
<sequence length="150" mass="17157">MENVEYDVLLDEFKKILKSKGLKYTSQRENMLKYLYHQEGHSTPDEINDALKKMDSGASIGIATVYRTLNLLEESGMVTSISLGAEGKKFELANKPHHDHMICKTCGKIIEFQDDTIENRQIKIAKEHNFKLSSHLMQLYGTCSDCQKNK</sequence>
<dbReference type="InterPro" id="IPR036388">
    <property type="entry name" value="WH-like_DNA-bd_sf"/>
</dbReference>
<comment type="similarity">
    <text evidence="3">Belongs to the Fur family.</text>
</comment>
<keyword evidence="6" id="KW-0963">Cytoplasm</keyword>